<dbReference type="EMBL" id="BMYV01000001">
    <property type="protein sequence ID" value="GGX55956.1"/>
    <property type="molecule type" value="Genomic_DNA"/>
</dbReference>
<name>A0A918NBJ7_9PROT</name>
<gene>
    <name evidence="3" type="ORF">GCM10011309_00840</name>
</gene>
<proteinExistence type="predicted"/>
<keyword evidence="2" id="KW-0472">Membrane</keyword>
<protein>
    <submittedName>
        <fullName evidence="3">Uncharacterized protein</fullName>
    </submittedName>
</protein>
<dbReference type="RefSeq" id="WP_189579802.1">
    <property type="nucleotide sequence ID" value="NZ_BMYV01000001.1"/>
</dbReference>
<feature type="transmembrane region" description="Helical" evidence="2">
    <location>
        <begin position="40"/>
        <end position="59"/>
    </location>
</feature>
<keyword evidence="2" id="KW-1133">Transmembrane helix</keyword>
<feature type="transmembrane region" description="Helical" evidence="2">
    <location>
        <begin position="74"/>
        <end position="93"/>
    </location>
</feature>
<sequence length="126" mass="14318">MSVETKLPLETDVVTKQMDDIHPVSRYFLFLGKDSVKRNFMWLPLAGMIICIILGIFHPQKHPLPYEQYIPGSWAIWGFVAYSLIVLSANTLFKLLGRDESYYGEGGLPDPDYSTDPMVTGEAHHE</sequence>
<evidence type="ECO:0000313" key="4">
    <source>
        <dbReference type="Proteomes" id="UP000600865"/>
    </source>
</evidence>
<dbReference type="Proteomes" id="UP000600865">
    <property type="component" value="Unassembled WGS sequence"/>
</dbReference>
<keyword evidence="2" id="KW-0812">Transmembrane</keyword>
<comment type="caution">
    <text evidence="3">The sequence shown here is derived from an EMBL/GenBank/DDBJ whole genome shotgun (WGS) entry which is preliminary data.</text>
</comment>
<dbReference type="AlphaFoldDB" id="A0A918NBJ7"/>
<organism evidence="3 4">
    <name type="scientific">Litorimonas cladophorae</name>
    <dbReference type="NCBI Taxonomy" id="1220491"/>
    <lineage>
        <taxon>Bacteria</taxon>
        <taxon>Pseudomonadati</taxon>
        <taxon>Pseudomonadota</taxon>
        <taxon>Alphaproteobacteria</taxon>
        <taxon>Maricaulales</taxon>
        <taxon>Robiginitomaculaceae</taxon>
    </lineage>
</organism>
<evidence type="ECO:0000313" key="3">
    <source>
        <dbReference type="EMBL" id="GGX55956.1"/>
    </source>
</evidence>
<accession>A0A918NBJ7</accession>
<evidence type="ECO:0000256" key="1">
    <source>
        <dbReference type="SAM" id="MobiDB-lite"/>
    </source>
</evidence>
<feature type="region of interest" description="Disordered" evidence="1">
    <location>
        <begin position="107"/>
        <end position="126"/>
    </location>
</feature>
<evidence type="ECO:0000256" key="2">
    <source>
        <dbReference type="SAM" id="Phobius"/>
    </source>
</evidence>
<reference evidence="3 4" key="1">
    <citation type="journal article" date="2014" name="Int. J. Syst. Evol. Microbiol.">
        <title>Complete genome sequence of Corynebacterium casei LMG S-19264T (=DSM 44701T), isolated from a smear-ripened cheese.</title>
        <authorList>
            <consortium name="US DOE Joint Genome Institute (JGI-PGF)"/>
            <person name="Walter F."/>
            <person name="Albersmeier A."/>
            <person name="Kalinowski J."/>
            <person name="Ruckert C."/>
        </authorList>
    </citation>
    <scope>NUCLEOTIDE SEQUENCE [LARGE SCALE GENOMIC DNA]</scope>
    <source>
        <strain evidence="3 4">KCTC 23968</strain>
    </source>
</reference>
<keyword evidence="4" id="KW-1185">Reference proteome</keyword>